<dbReference type="AlphaFoldDB" id="A0A2H0VHJ2"/>
<proteinExistence type="inferred from homology"/>
<dbReference type="Proteomes" id="UP000230776">
    <property type="component" value="Unassembled WGS sequence"/>
</dbReference>
<evidence type="ECO:0000256" key="1">
    <source>
        <dbReference type="ARBA" id="ARBA00006226"/>
    </source>
</evidence>
<dbReference type="InterPro" id="IPR035093">
    <property type="entry name" value="RelE/ParE_toxin_dom_sf"/>
</dbReference>
<dbReference type="PANTHER" id="PTHR35601">
    <property type="entry name" value="TOXIN RELE"/>
    <property type="match status" value="1"/>
</dbReference>
<dbReference type="Pfam" id="PF05016">
    <property type="entry name" value="ParE_toxin"/>
    <property type="match status" value="1"/>
</dbReference>
<organism evidence="3 4">
    <name type="scientific">Candidatus Colwellbacteria bacterium CG10_big_fil_rev_8_21_14_0_10_41_28</name>
    <dbReference type="NCBI Taxonomy" id="1974539"/>
    <lineage>
        <taxon>Bacteria</taxon>
        <taxon>Candidatus Colwelliibacteriota</taxon>
    </lineage>
</organism>
<dbReference type="InterPro" id="IPR007712">
    <property type="entry name" value="RelE/ParE_toxin"/>
</dbReference>
<comment type="caution">
    <text evidence="3">The sequence shown here is derived from an EMBL/GenBank/DDBJ whole genome shotgun (WGS) entry which is preliminary data.</text>
</comment>
<name>A0A2H0VHJ2_9BACT</name>
<gene>
    <name evidence="3" type="ORF">COT88_00825</name>
</gene>
<keyword evidence="2" id="KW-1277">Toxin-antitoxin system</keyword>
<evidence type="ECO:0000313" key="3">
    <source>
        <dbReference type="EMBL" id="PIR98558.1"/>
    </source>
</evidence>
<evidence type="ECO:0000256" key="2">
    <source>
        <dbReference type="ARBA" id="ARBA00022649"/>
    </source>
</evidence>
<sequence length="91" mass="10906">MGRLVSVIYTRKARKDLQKIDRTISKRIVETIKRYTEEDPLKNAKQLKEPFEGLYRYRIGDYRAIFGYNDSGKIIIITIITIKHRRKVYKN</sequence>
<reference evidence="4" key="1">
    <citation type="submission" date="2017-09" db="EMBL/GenBank/DDBJ databases">
        <title>Depth-based differentiation of microbial function through sediment-hosted aquifers and enrichment of novel symbionts in the deep terrestrial subsurface.</title>
        <authorList>
            <person name="Probst A.J."/>
            <person name="Ladd B."/>
            <person name="Jarett J.K."/>
            <person name="Geller-Mcgrath D.E."/>
            <person name="Sieber C.M.K."/>
            <person name="Emerson J.B."/>
            <person name="Anantharaman K."/>
            <person name="Thomas B.C."/>
            <person name="Malmstrom R."/>
            <person name="Stieglmeier M."/>
            <person name="Klingl A."/>
            <person name="Woyke T."/>
            <person name="Ryan C.M."/>
            <person name="Banfield J.F."/>
        </authorList>
    </citation>
    <scope>NUCLEOTIDE SEQUENCE [LARGE SCALE GENOMIC DNA]</scope>
</reference>
<dbReference type="SUPFAM" id="SSF143011">
    <property type="entry name" value="RelE-like"/>
    <property type="match status" value="1"/>
</dbReference>
<dbReference type="Gene3D" id="3.30.2310.20">
    <property type="entry name" value="RelE-like"/>
    <property type="match status" value="1"/>
</dbReference>
<protein>
    <submittedName>
        <fullName evidence="3">Type II toxin-antitoxin system mRNA interferase toxin, RelE/StbE family</fullName>
    </submittedName>
</protein>
<comment type="similarity">
    <text evidence="1">Belongs to the RelE toxin family.</text>
</comment>
<dbReference type="EMBL" id="PFAG01000011">
    <property type="protein sequence ID" value="PIR98558.1"/>
    <property type="molecule type" value="Genomic_DNA"/>
</dbReference>
<dbReference type="PANTHER" id="PTHR35601:SF1">
    <property type="entry name" value="TOXIN RELE"/>
    <property type="match status" value="1"/>
</dbReference>
<accession>A0A2H0VHJ2</accession>
<evidence type="ECO:0000313" key="4">
    <source>
        <dbReference type="Proteomes" id="UP000230776"/>
    </source>
</evidence>